<dbReference type="EMBL" id="JATAAI010000007">
    <property type="protein sequence ID" value="KAK1744486.1"/>
    <property type="molecule type" value="Genomic_DNA"/>
</dbReference>
<dbReference type="AlphaFoldDB" id="A0AAD8YDG9"/>
<evidence type="ECO:0008006" key="3">
    <source>
        <dbReference type="Google" id="ProtNLM"/>
    </source>
</evidence>
<gene>
    <name evidence="1" type="ORF">QTG54_005019</name>
</gene>
<comment type="caution">
    <text evidence="1">The sequence shown here is derived from an EMBL/GenBank/DDBJ whole genome shotgun (WGS) entry which is preliminary data.</text>
</comment>
<evidence type="ECO:0000313" key="1">
    <source>
        <dbReference type="EMBL" id="KAK1744486.1"/>
    </source>
</evidence>
<name>A0AAD8YDG9_9STRA</name>
<reference evidence="1" key="1">
    <citation type="submission" date="2023-06" db="EMBL/GenBank/DDBJ databases">
        <title>Survivors Of The Sea: Transcriptome response of Skeletonema marinoi to long-term dormancy.</title>
        <authorList>
            <person name="Pinder M.I.M."/>
            <person name="Kourtchenko O."/>
            <person name="Robertson E.K."/>
            <person name="Larsson T."/>
            <person name="Maumus F."/>
            <person name="Osuna-Cruz C.M."/>
            <person name="Vancaester E."/>
            <person name="Stenow R."/>
            <person name="Vandepoele K."/>
            <person name="Ploug H."/>
            <person name="Bruchert V."/>
            <person name="Godhe A."/>
            <person name="Topel M."/>
        </authorList>
    </citation>
    <scope>NUCLEOTIDE SEQUENCE</scope>
    <source>
        <strain evidence="1">R05AC</strain>
    </source>
</reference>
<dbReference type="InterPro" id="IPR036508">
    <property type="entry name" value="Chitin-bd_dom_sf"/>
</dbReference>
<proteinExistence type="predicted"/>
<sequence>MGPIQYCSSGTLYDVKKGVCDFADNVSCSTSLPTQQEIAAAGSGSVVGVVPPSSQKPPSVTVGPVTTSDHKVLFEGVTNPGQLDNGAMNRIVKNLEDYLNIFYSARVISAYNDGDYVLESIGNVTIGLAANKFEFVQNNRRNLRRDLQTVAIKANGFAMTYQQTSKYDTIDSAVTVEAIVRLPYQERYQDRIVSYLKAADATVFSTLTRASSWKVILVDNNRYLNRSQCQSL</sequence>
<keyword evidence="2" id="KW-1185">Reference proteome</keyword>
<organism evidence="1 2">
    <name type="scientific">Skeletonema marinoi</name>
    <dbReference type="NCBI Taxonomy" id="267567"/>
    <lineage>
        <taxon>Eukaryota</taxon>
        <taxon>Sar</taxon>
        <taxon>Stramenopiles</taxon>
        <taxon>Ochrophyta</taxon>
        <taxon>Bacillariophyta</taxon>
        <taxon>Coscinodiscophyceae</taxon>
        <taxon>Thalassiosirophycidae</taxon>
        <taxon>Thalassiosirales</taxon>
        <taxon>Skeletonemataceae</taxon>
        <taxon>Skeletonema</taxon>
        <taxon>Skeletonema marinoi-dohrnii complex</taxon>
    </lineage>
</organism>
<protein>
    <recommendedName>
        <fullName evidence="3">Chitin-binding type-2 domain-containing protein</fullName>
    </recommendedName>
</protein>
<dbReference type="SUPFAM" id="SSF57625">
    <property type="entry name" value="Invertebrate chitin-binding proteins"/>
    <property type="match status" value="1"/>
</dbReference>
<dbReference type="GO" id="GO:0008061">
    <property type="term" value="F:chitin binding"/>
    <property type="evidence" value="ECO:0007669"/>
    <property type="project" value="InterPro"/>
</dbReference>
<accession>A0AAD8YDG9</accession>
<dbReference type="Proteomes" id="UP001224775">
    <property type="component" value="Unassembled WGS sequence"/>
</dbReference>
<evidence type="ECO:0000313" key="2">
    <source>
        <dbReference type="Proteomes" id="UP001224775"/>
    </source>
</evidence>